<keyword evidence="2" id="KW-0255">Endonuclease</keyword>
<dbReference type="InterPro" id="IPR052892">
    <property type="entry name" value="NA-targeting_endonuclease"/>
</dbReference>
<organism evidence="2">
    <name type="scientific">Streptomyces sp. R21</name>
    <dbReference type="NCBI Taxonomy" id="3238627"/>
    <lineage>
        <taxon>Bacteria</taxon>
        <taxon>Bacillati</taxon>
        <taxon>Actinomycetota</taxon>
        <taxon>Actinomycetes</taxon>
        <taxon>Kitasatosporales</taxon>
        <taxon>Streptomycetaceae</taxon>
        <taxon>Streptomyces</taxon>
    </lineage>
</organism>
<gene>
    <name evidence="2" type="primary">iscB</name>
    <name evidence="2" type="ORF">AB5J56_24890</name>
</gene>
<sequence length="463" mass="51125">MFVLDRKGCPLMPCHPARARELLRRGRAVVARYTPFTIRIKDRLVENSEVAGVVVRIDPGSKATGIAVTDDITRAAAAPGGVIVLRRGLYAVELLHRGGAIRKSMEQRASYRRRRRVANTRYRAPRFDNRRRPDGWLPPSLQHRIDTAWCQVERLARLAPLTEVHIERVAFDSHAMSAGRDLTGAEYQQGTLAGYELRHYLLEKWGRCCAYCGRSGVPLQIEHIQPKASGGSNRVSNLTLSCAPCNQAKGARSIDDFLKDRPSVVAKLKQQAKTPLRDAAVMNATRYRLADRLHGLGRSVLCWSGGRTKRNRVLNGLAKSHTLDALAVGEVESSCRIVRYPSHVLVAAATGRGSYARTRTDKHGFPRLALPRTKSHHGFQTGDLVRANVPAGIKAGTHTGRVAVRASGRFNIRTRSGIVQGIGHQYVRLLQRADGYGYAIRVEEEQNRRSPARAAGVDAGGVR</sequence>
<dbReference type="NCBIfam" id="NF040563">
    <property type="entry name" value="guided_IscB"/>
    <property type="match status" value="1"/>
</dbReference>
<dbReference type="Pfam" id="PF01844">
    <property type="entry name" value="HNH"/>
    <property type="match status" value="1"/>
</dbReference>
<feature type="domain" description="HNH nuclease" evidence="1">
    <location>
        <begin position="196"/>
        <end position="247"/>
    </location>
</feature>
<dbReference type="EMBL" id="CP163435">
    <property type="protein sequence ID" value="XDQ27735.1"/>
    <property type="molecule type" value="Genomic_DNA"/>
</dbReference>
<dbReference type="InterPro" id="IPR047693">
    <property type="entry name" value="RNA-guided_IscB-like"/>
</dbReference>
<dbReference type="Pfam" id="PF14239">
    <property type="entry name" value="RRXRR"/>
    <property type="match status" value="1"/>
</dbReference>
<proteinExistence type="predicted"/>
<dbReference type="AlphaFoldDB" id="A0AB39P9J2"/>
<protein>
    <submittedName>
        <fullName evidence="2">RNA-guided endonuclease IscB</fullName>
    </submittedName>
</protein>
<reference evidence="2" key="1">
    <citation type="submission" date="2024-07" db="EMBL/GenBank/DDBJ databases">
        <authorList>
            <person name="Yu S.T."/>
        </authorList>
    </citation>
    <scope>NUCLEOTIDE SEQUENCE</scope>
    <source>
        <strain evidence="2">R21</strain>
    </source>
</reference>
<dbReference type="InterPro" id="IPR002711">
    <property type="entry name" value="HNH"/>
</dbReference>
<dbReference type="Gene3D" id="1.10.30.50">
    <property type="match status" value="1"/>
</dbReference>
<dbReference type="GO" id="GO:0004519">
    <property type="term" value="F:endonuclease activity"/>
    <property type="evidence" value="ECO:0007669"/>
    <property type="project" value="UniProtKB-KW"/>
</dbReference>
<keyword evidence="2" id="KW-0378">Hydrolase</keyword>
<dbReference type="SMART" id="SM00507">
    <property type="entry name" value="HNHc"/>
    <property type="match status" value="1"/>
</dbReference>
<dbReference type="GO" id="GO:0003676">
    <property type="term" value="F:nucleic acid binding"/>
    <property type="evidence" value="ECO:0007669"/>
    <property type="project" value="InterPro"/>
</dbReference>
<keyword evidence="2" id="KW-0540">Nuclease</keyword>
<dbReference type="PANTHER" id="PTHR33877:SF2">
    <property type="entry name" value="OS07G0170200 PROTEIN"/>
    <property type="match status" value="1"/>
</dbReference>
<name>A0AB39P9J2_9ACTN</name>
<dbReference type="RefSeq" id="WP_369235104.1">
    <property type="nucleotide sequence ID" value="NZ_CP163435.1"/>
</dbReference>
<dbReference type="PANTHER" id="PTHR33877">
    <property type="entry name" value="SLL1193 PROTEIN"/>
    <property type="match status" value="1"/>
</dbReference>
<evidence type="ECO:0000259" key="1">
    <source>
        <dbReference type="SMART" id="SM00507"/>
    </source>
</evidence>
<dbReference type="InterPro" id="IPR025938">
    <property type="entry name" value="RRXRR_dom"/>
</dbReference>
<evidence type="ECO:0000313" key="2">
    <source>
        <dbReference type="EMBL" id="XDQ27735.1"/>
    </source>
</evidence>
<dbReference type="CDD" id="cd00085">
    <property type="entry name" value="HNHc"/>
    <property type="match status" value="1"/>
</dbReference>
<dbReference type="GO" id="GO:0008270">
    <property type="term" value="F:zinc ion binding"/>
    <property type="evidence" value="ECO:0007669"/>
    <property type="project" value="InterPro"/>
</dbReference>
<dbReference type="InterPro" id="IPR003615">
    <property type="entry name" value="HNH_nuc"/>
</dbReference>
<accession>A0AB39P9J2</accession>